<sequence length="279" mass="31155">MRPDKNAIAMSDLNATKEEMCEIGRRMYARQFVAANEGNISVRVDDDAVLCTPTFFCKGTMTPDDICTVNMRGEQLDGKRKRTSEVLLHLEIMKERPEIRGVVHGHPPHATAFAVAREPIPVGVHPEADVFLGEVPIADYATPGDDRLAETILPFVHKCNTIVLANHGTVSFDVSLEQAYWWTEILDSYCRMLILAKQIGRVQQLTDADCRGLIELKKRFGLTDPRMGDDFADADLTTNPLFRDTWAQAGAAARAFSQADIEDQLVDKIARRVAELIKQ</sequence>
<keyword evidence="1" id="KW-0479">Metal-binding</keyword>
<dbReference type="SMART" id="SM01007">
    <property type="entry name" value="Aldolase_II"/>
    <property type="match status" value="1"/>
</dbReference>
<evidence type="ECO:0000313" key="4">
    <source>
        <dbReference type="EMBL" id="TWT37531.1"/>
    </source>
</evidence>
<evidence type="ECO:0000256" key="1">
    <source>
        <dbReference type="ARBA" id="ARBA00022723"/>
    </source>
</evidence>
<keyword evidence="5" id="KW-1185">Reference proteome</keyword>
<dbReference type="EMBL" id="SIHJ01000001">
    <property type="protein sequence ID" value="TWT37531.1"/>
    <property type="molecule type" value="Genomic_DNA"/>
</dbReference>
<dbReference type="GO" id="GO:0008738">
    <property type="term" value="F:L-fuculose-phosphate aldolase activity"/>
    <property type="evidence" value="ECO:0007669"/>
    <property type="project" value="UniProtKB-EC"/>
</dbReference>
<dbReference type="AlphaFoldDB" id="A0A5C5VHE2"/>
<name>A0A5C5VHE2_9BACT</name>
<dbReference type="GO" id="GO:0046872">
    <property type="term" value="F:metal ion binding"/>
    <property type="evidence" value="ECO:0007669"/>
    <property type="project" value="UniProtKB-KW"/>
</dbReference>
<dbReference type="InterPro" id="IPR001303">
    <property type="entry name" value="Aldolase_II/adducin_N"/>
</dbReference>
<dbReference type="GO" id="GO:0019323">
    <property type="term" value="P:pentose catabolic process"/>
    <property type="evidence" value="ECO:0007669"/>
    <property type="project" value="TreeGrafter"/>
</dbReference>
<evidence type="ECO:0000313" key="5">
    <source>
        <dbReference type="Proteomes" id="UP000316714"/>
    </source>
</evidence>
<dbReference type="GO" id="GO:0005829">
    <property type="term" value="C:cytosol"/>
    <property type="evidence" value="ECO:0007669"/>
    <property type="project" value="TreeGrafter"/>
</dbReference>
<reference evidence="4 5" key="1">
    <citation type="submission" date="2019-02" db="EMBL/GenBank/DDBJ databases">
        <title>Deep-cultivation of Planctomycetes and their phenomic and genomic characterization uncovers novel biology.</title>
        <authorList>
            <person name="Wiegand S."/>
            <person name="Jogler M."/>
            <person name="Boedeker C."/>
            <person name="Pinto D."/>
            <person name="Vollmers J."/>
            <person name="Rivas-Marin E."/>
            <person name="Kohn T."/>
            <person name="Peeters S.H."/>
            <person name="Heuer A."/>
            <person name="Rast P."/>
            <person name="Oberbeckmann S."/>
            <person name="Bunk B."/>
            <person name="Jeske O."/>
            <person name="Meyerdierks A."/>
            <person name="Storesund J.E."/>
            <person name="Kallscheuer N."/>
            <person name="Luecker S."/>
            <person name="Lage O.M."/>
            <person name="Pohl T."/>
            <person name="Merkel B.J."/>
            <person name="Hornburger P."/>
            <person name="Mueller R.-W."/>
            <person name="Bruemmer F."/>
            <person name="Labrenz M."/>
            <person name="Spormann A.M."/>
            <person name="Op Den Camp H."/>
            <person name="Overmann J."/>
            <person name="Amann R."/>
            <person name="Jetten M.S.M."/>
            <person name="Mascher T."/>
            <person name="Medema M.H."/>
            <person name="Devos D.P."/>
            <person name="Kaster A.-K."/>
            <person name="Ovreas L."/>
            <person name="Rohde M."/>
            <person name="Galperin M.Y."/>
            <person name="Jogler C."/>
        </authorList>
    </citation>
    <scope>NUCLEOTIDE SEQUENCE [LARGE SCALE GENOMIC DNA]</scope>
    <source>
        <strain evidence="4 5">KOR34</strain>
    </source>
</reference>
<dbReference type="Pfam" id="PF00596">
    <property type="entry name" value="Aldolase_II"/>
    <property type="match status" value="1"/>
</dbReference>
<protein>
    <submittedName>
        <fullName evidence="4">L-fuculose phosphate aldolase</fullName>
        <ecNumber evidence="4">4.1.2.17</ecNumber>
    </submittedName>
</protein>
<keyword evidence="2 4" id="KW-0456">Lyase</keyword>
<evidence type="ECO:0000256" key="2">
    <source>
        <dbReference type="ARBA" id="ARBA00023239"/>
    </source>
</evidence>
<dbReference type="Proteomes" id="UP000316714">
    <property type="component" value="Unassembled WGS sequence"/>
</dbReference>
<dbReference type="PANTHER" id="PTHR22789">
    <property type="entry name" value="FUCULOSE PHOSPHATE ALDOLASE"/>
    <property type="match status" value="1"/>
</dbReference>
<gene>
    <name evidence="4" type="primary">fucA</name>
    <name evidence="4" type="ORF">KOR34_24830</name>
</gene>
<dbReference type="InterPro" id="IPR050197">
    <property type="entry name" value="Aldolase_class_II_sugar_metab"/>
</dbReference>
<dbReference type="Gene3D" id="3.40.225.10">
    <property type="entry name" value="Class II aldolase/adducin N-terminal domain"/>
    <property type="match status" value="1"/>
</dbReference>
<dbReference type="InterPro" id="IPR036409">
    <property type="entry name" value="Aldolase_II/adducin_N_sf"/>
</dbReference>
<organism evidence="4 5">
    <name type="scientific">Posidoniimonas corsicana</name>
    <dbReference type="NCBI Taxonomy" id="1938618"/>
    <lineage>
        <taxon>Bacteria</taxon>
        <taxon>Pseudomonadati</taxon>
        <taxon>Planctomycetota</taxon>
        <taxon>Planctomycetia</taxon>
        <taxon>Pirellulales</taxon>
        <taxon>Lacipirellulaceae</taxon>
        <taxon>Posidoniimonas</taxon>
    </lineage>
</organism>
<comment type="caution">
    <text evidence="4">The sequence shown here is derived from an EMBL/GenBank/DDBJ whole genome shotgun (WGS) entry which is preliminary data.</text>
</comment>
<evidence type="ECO:0000259" key="3">
    <source>
        <dbReference type="SMART" id="SM01007"/>
    </source>
</evidence>
<proteinExistence type="predicted"/>
<feature type="domain" description="Class II aldolase/adducin N-terminal" evidence="3">
    <location>
        <begin position="18"/>
        <end position="194"/>
    </location>
</feature>
<dbReference type="SUPFAM" id="SSF53639">
    <property type="entry name" value="AraD/HMP-PK domain-like"/>
    <property type="match status" value="1"/>
</dbReference>
<dbReference type="EC" id="4.1.2.17" evidence="4"/>
<dbReference type="PANTHER" id="PTHR22789:SF0">
    <property type="entry name" value="3-OXO-TETRONATE 4-PHOSPHATE DECARBOXYLASE-RELATED"/>
    <property type="match status" value="1"/>
</dbReference>
<accession>A0A5C5VHE2</accession>